<evidence type="ECO:0000256" key="5">
    <source>
        <dbReference type="SAM" id="MobiDB-lite"/>
    </source>
</evidence>
<comment type="subcellular location">
    <subcellularLocation>
        <location evidence="1">Vacuole membrane</location>
        <topology evidence="1">Peripheral membrane protein</topology>
    </subcellularLocation>
</comment>
<dbReference type="GO" id="GO:0005774">
    <property type="term" value="C:vacuolar membrane"/>
    <property type="evidence" value="ECO:0007669"/>
    <property type="project" value="UniProtKB-SubCell"/>
</dbReference>
<dbReference type="SUPFAM" id="SSF50978">
    <property type="entry name" value="WD40 repeat-like"/>
    <property type="match status" value="1"/>
</dbReference>
<evidence type="ECO:0000256" key="2">
    <source>
        <dbReference type="ARBA" id="ARBA00022574"/>
    </source>
</evidence>
<organism evidence="6 7">
    <name type="scientific">Sphaerulina musiva (strain SO2202)</name>
    <name type="common">Poplar stem canker fungus</name>
    <name type="synonym">Septoria musiva</name>
    <dbReference type="NCBI Taxonomy" id="692275"/>
    <lineage>
        <taxon>Eukaryota</taxon>
        <taxon>Fungi</taxon>
        <taxon>Dikarya</taxon>
        <taxon>Ascomycota</taxon>
        <taxon>Pezizomycotina</taxon>
        <taxon>Dothideomycetes</taxon>
        <taxon>Dothideomycetidae</taxon>
        <taxon>Mycosphaerellales</taxon>
        <taxon>Mycosphaerellaceae</taxon>
        <taxon>Sphaerulina</taxon>
    </lineage>
</organism>
<dbReference type="Pfam" id="PF21032">
    <property type="entry name" value="PROPPIN"/>
    <property type="match status" value="1"/>
</dbReference>
<dbReference type="EMBL" id="KB456267">
    <property type="protein sequence ID" value="EMF10565.1"/>
    <property type="molecule type" value="Genomic_DNA"/>
</dbReference>
<accession>N1QE40</accession>
<dbReference type="STRING" id="692275.N1QE40"/>
<evidence type="ECO:0000313" key="6">
    <source>
        <dbReference type="EMBL" id="EMF10565.1"/>
    </source>
</evidence>
<dbReference type="PANTHER" id="PTHR11227">
    <property type="entry name" value="WD-REPEAT PROTEIN INTERACTING WITH PHOSPHOINOSIDES WIPI -RELATED"/>
    <property type="match status" value="1"/>
</dbReference>
<dbReference type="eggNOG" id="KOG2111">
    <property type="taxonomic scope" value="Eukaryota"/>
</dbReference>
<feature type="region of interest" description="Disordered" evidence="5">
    <location>
        <begin position="431"/>
        <end position="458"/>
    </location>
</feature>
<dbReference type="GeneID" id="27903436"/>
<keyword evidence="2" id="KW-0853">WD repeat</keyword>
<dbReference type="Proteomes" id="UP000016931">
    <property type="component" value="Unassembled WGS sequence"/>
</dbReference>
<comment type="similarity">
    <text evidence="4">Belongs to the WD repeat PROPPIN family.</text>
</comment>
<name>N1QE40_SPHMS</name>
<gene>
    <name evidence="6" type="ORF">SEPMUDRAFT_150630</name>
</gene>
<dbReference type="InterPro" id="IPR015943">
    <property type="entry name" value="WD40/YVTN_repeat-like_dom_sf"/>
</dbReference>
<keyword evidence="7" id="KW-1185">Reference proteome</keyword>
<evidence type="ECO:0000256" key="1">
    <source>
        <dbReference type="ARBA" id="ARBA00004148"/>
    </source>
</evidence>
<dbReference type="InterPro" id="IPR001680">
    <property type="entry name" value="WD40_rpt"/>
</dbReference>
<dbReference type="AlphaFoldDB" id="N1QE40"/>
<evidence type="ECO:0000313" key="7">
    <source>
        <dbReference type="Proteomes" id="UP000016931"/>
    </source>
</evidence>
<protein>
    <submittedName>
        <fullName evidence="6">Uncharacterized protein</fullName>
    </submittedName>
</protein>
<dbReference type="InterPro" id="IPR048720">
    <property type="entry name" value="PROPPIN"/>
</dbReference>
<dbReference type="InterPro" id="IPR036322">
    <property type="entry name" value="WD40_repeat_dom_sf"/>
</dbReference>
<dbReference type="OrthoDB" id="1667587at2759"/>
<dbReference type="HOGENOM" id="CLU_025895_0_0_1"/>
<dbReference type="RefSeq" id="XP_016758686.1">
    <property type="nucleotide sequence ID" value="XM_016906299.1"/>
</dbReference>
<sequence length="521" mass="56102">MNTRQAIQPSNTPTVLSISYSASRKRFATALSEGFRTYRLDNCLLAYQPSLSINSAATIAEPLDDRYCAFVFKHKSKNAGPNVVVFWDAVLERELSSFDLHEPILGVRLTSKWMAVILEQRTVLFQYQELQSRAGSPAEHDDSGSEQTEIEPLEPIRAPNLAHSIYPTSINTFAVASLSNELLALPAQSIGQVQLITLKSESGAACTKRVLKAHNSALRCIALSPDGSLLATTSQHGTLIRVFSTQTTERIAEFRRGMDPSIIYSLAFSIGNRFVASTSDKGTLHVYDIRPSIPAPPTAERAPLAKARPKHPAYPIHRIAAGAGLDRDSQSGVSLGRSSPAPSIAVGGHGYGYHSPGYGYHGSVQEYYGLRPPPVAASPPARDAAVSTMAALKAHSLMPQAVRDVRSVASAPFFIGNDPAHWQGGVAHSWTTAPNGTKKRVTNPVSSLPNDPSGKPPKGIITFDPTASETNDDAGAVIYVIGGGSDARWEKFELLPSASGDGTWTLVNRGFRNYLTRQFAD</sequence>
<proteinExistence type="inferred from homology"/>
<keyword evidence="3" id="KW-0677">Repeat</keyword>
<evidence type="ECO:0000256" key="4">
    <source>
        <dbReference type="ARBA" id="ARBA00025740"/>
    </source>
</evidence>
<reference evidence="6 7" key="1">
    <citation type="journal article" date="2012" name="PLoS Pathog.">
        <title>Diverse lifestyles and strategies of plant pathogenesis encoded in the genomes of eighteen Dothideomycetes fungi.</title>
        <authorList>
            <person name="Ohm R.A."/>
            <person name="Feau N."/>
            <person name="Henrissat B."/>
            <person name="Schoch C.L."/>
            <person name="Horwitz B.A."/>
            <person name="Barry K.W."/>
            <person name="Condon B.J."/>
            <person name="Copeland A.C."/>
            <person name="Dhillon B."/>
            <person name="Glaser F."/>
            <person name="Hesse C.N."/>
            <person name="Kosti I."/>
            <person name="LaButti K."/>
            <person name="Lindquist E.A."/>
            <person name="Lucas S."/>
            <person name="Salamov A.A."/>
            <person name="Bradshaw R.E."/>
            <person name="Ciuffetti L."/>
            <person name="Hamelin R.C."/>
            <person name="Kema G.H.J."/>
            <person name="Lawrence C."/>
            <person name="Scott J.A."/>
            <person name="Spatafora J.W."/>
            <person name="Turgeon B.G."/>
            <person name="de Wit P.J.G.M."/>
            <person name="Zhong S."/>
            <person name="Goodwin S.B."/>
            <person name="Grigoriev I.V."/>
        </authorList>
    </citation>
    <scope>NUCLEOTIDE SEQUENCE [LARGE SCALE GENOMIC DNA]</scope>
    <source>
        <strain evidence="6 7">SO2202</strain>
    </source>
</reference>
<dbReference type="SMART" id="SM00320">
    <property type="entry name" value="WD40"/>
    <property type="match status" value="2"/>
</dbReference>
<evidence type="ECO:0000256" key="3">
    <source>
        <dbReference type="ARBA" id="ARBA00022737"/>
    </source>
</evidence>
<dbReference type="Gene3D" id="2.130.10.10">
    <property type="entry name" value="YVTN repeat-like/Quinoprotein amine dehydrogenase"/>
    <property type="match status" value="1"/>
</dbReference>